<accession>A0A1S8TX58</accession>
<organism evidence="1 2">
    <name type="scientific">Clostridium puniceum</name>
    <dbReference type="NCBI Taxonomy" id="29367"/>
    <lineage>
        <taxon>Bacteria</taxon>
        <taxon>Bacillati</taxon>
        <taxon>Bacillota</taxon>
        <taxon>Clostridia</taxon>
        <taxon>Eubacteriales</taxon>
        <taxon>Clostridiaceae</taxon>
        <taxon>Clostridium</taxon>
    </lineage>
</organism>
<keyword evidence="2" id="KW-1185">Reference proteome</keyword>
<gene>
    <name evidence="1" type="ORF">CLPUN_03050</name>
</gene>
<dbReference type="RefSeq" id="WP_242954018.1">
    <property type="nucleotide sequence ID" value="NZ_LZZM01000019.1"/>
</dbReference>
<protein>
    <recommendedName>
        <fullName evidence="3">DUF2577 domain-containing protein</fullName>
    </recommendedName>
</protein>
<dbReference type="Pfam" id="PF10844">
    <property type="entry name" value="DUF2577"/>
    <property type="match status" value="1"/>
</dbReference>
<dbReference type="InterPro" id="IPR022555">
    <property type="entry name" value="DUF2577"/>
</dbReference>
<dbReference type="Proteomes" id="UP000190890">
    <property type="component" value="Unassembled WGS sequence"/>
</dbReference>
<dbReference type="STRING" id="29367.CLPUN_03050"/>
<name>A0A1S8TX58_9CLOT</name>
<proteinExistence type="predicted"/>
<dbReference type="AlphaFoldDB" id="A0A1S8TX58"/>
<evidence type="ECO:0000313" key="2">
    <source>
        <dbReference type="Proteomes" id="UP000190890"/>
    </source>
</evidence>
<sequence length="123" mass="13803">MFDIKDILLMVKQAAKDTYNSMKPAEILFGTVESINPLVIKVGTNLILESIQLILTRNVIDYDLEMTVDHITEVGNGPEGHTHGYKGRKIFRVNNALIQGEKVMLIRVQGGQKYVVYDKVVDA</sequence>
<evidence type="ECO:0008006" key="3">
    <source>
        <dbReference type="Google" id="ProtNLM"/>
    </source>
</evidence>
<reference evidence="1 2" key="1">
    <citation type="submission" date="2016-05" db="EMBL/GenBank/DDBJ databases">
        <title>Microbial solvent formation.</title>
        <authorList>
            <person name="Poehlein A."/>
            <person name="Montoya Solano J.D."/>
            <person name="Flitsch S."/>
            <person name="Krabben P."/>
            <person name="Duerre P."/>
            <person name="Daniel R."/>
        </authorList>
    </citation>
    <scope>NUCLEOTIDE SEQUENCE [LARGE SCALE GENOMIC DNA]</scope>
    <source>
        <strain evidence="1 2">DSM 2619</strain>
    </source>
</reference>
<comment type="caution">
    <text evidence="1">The sequence shown here is derived from an EMBL/GenBank/DDBJ whole genome shotgun (WGS) entry which is preliminary data.</text>
</comment>
<evidence type="ECO:0000313" key="1">
    <source>
        <dbReference type="EMBL" id="OOM82336.1"/>
    </source>
</evidence>
<dbReference type="EMBL" id="LZZM01000019">
    <property type="protein sequence ID" value="OOM82336.1"/>
    <property type="molecule type" value="Genomic_DNA"/>
</dbReference>